<organism evidence="1 2">
    <name type="scientific">Dentiscutata erythropus</name>
    <dbReference type="NCBI Taxonomy" id="1348616"/>
    <lineage>
        <taxon>Eukaryota</taxon>
        <taxon>Fungi</taxon>
        <taxon>Fungi incertae sedis</taxon>
        <taxon>Mucoromycota</taxon>
        <taxon>Glomeromycotina</taxon>
        <taxon>Glomeromycetes</taxon>
        <taxon>Diversisporales</taxon>
        <taxon>Gigasporaceae</taxon>
        <taxon>Dentiscutata</taxon>
    </lineage>
</organism>
<accession>A0A9N9EGC7</accession>
<evidence type="ECO:0000313" key="1">
    <source>
        <dbReference type="EMBL" id="CAG8678486.1"/>
    </source>
</evidence>
<dbReference type="Proteomes" id="UP000789405">
    <property type="component" value="Unassembled WGS sequence"/>
</dbReference>
<protein>
    <submittedName>
        <fullName evidence="1">18552_t:CDS:1</fullName>
    </submittedName>
</protein>
<feature type="non-terminal residue" evidence="1">
    <location>
        <position position="1"/>
    </location>
</feature>
<reference evidence="1" key="1">
    <citation type="submission" date="2021-06" db="EMBL/GenBank/DDBJ databases">
        <authorList>
            <person name="Kallberg Y."/>
            <person name="Tangrot J."/>
            <person name="Rosling A."/>
        </authorList>
    </citation>
    <scope>NUCLEOTIDE SEQUENCE</scope>
    <source>
        <strain evidence="1">MA453B</strain>
    </source>
</reference>
<evidence type="ECO:0000313" key="2">
    <source>
        <dbReference type="Proteomes" id="UP000789405"/>
    </source>
</evidence>
<proteinExistence type="predicted"/>
<dbReference type="AlphaFoldDB" id="A0A9N9EGC7"/>
<keyword evidence="2" id="KW-1185">Reference proteome</keyword>
<sequence>IYRSSSSSLDHENNHKPYLEDMELVPVNQAADFMEDSTNLLIYLDLNN</sequence>
<dbReference type="EMBL" id="CAJVPY010007306">
    <property type="protein sequence ID" value="CAG8678486.1"/>
    <property type="molecule type" value="Genomic_DNA"/>
</dbReference>
<name>A0A9N9EGC7_9GLOM</name>
<gene>
    <name evidence="1" type="ORF">DERYTH_LOCUS11656</name>
</gene>
<comment type="caution">
    <text evidence="1">The sequence shown here is derived from an EMBL/GenBank/DDBJ whole genome shotgun (WGS) entry which is preliminary data.</text>
</comment>